<dbReference type="AlphaFoldDB" id="A0A3M6T5L2"/>
<comment type="caution">
    <text evidence="1">The sequence shown here is derived from an EMBL/GenBank/DDBJ whole genome shotgun (WGS) entry which is preliminary data.</text>
</comment>
<dbReference type="Proteomes" id="UP000275408">
    <property type="component" value="Unassembled WGS sequence"/>
</dbReference>
<accession>A0A3M6T5L2</accession>
<organism evidence="1 2">
    <name type="scientific">Pocillopora damicornis</name>
    <name type="common">Cauliflower coral</name>
    <name type="synonym">Millepora damicornis</name>
    <dbReference type="NCBI Taxonomy" id="46731"/>
    <lineage>
        <taxon>Eukaryota</taxon>
        <taxon>Metazoa</taxon>
        <taxon>Cnidaria</taxon>
        <taxon>Anthozoa</taxon>
        <taxon>Hexacorallia</taxon>
        <taxon>Scleractinia</taxon>
        <taxon>Astrocoeniina</taxon>
        <taxon>Pocilloporidae</taxon>
        <taxon>Pocillopora</taxon>
    </lineage>
</organism>
<evidence type="ECO:0000313" key="2">
    <source>
        <dbReference type="Proteomes" id="UP000275408"/>
    </source>
</evidence>
<reference evidence="1 2" key="1">
    <citation type="journal article" date="2018" name="Sci. Rep.">
        <title>Comparative analysis of the Pocillopora damicornis genome highlights role of immune system in coral evolution.</title>
        <authorList>
            <person name="Cunning R."/>
            <person name="Bay R.A."/>
            <person name="Gillette P."/>
            <person name="Baker A.C."/>
            <person name="Traylor-Knowles N."/>
        </authorList>
    </citation>
    <scope>NUCLEOTIDE SEQUENCE [LARGE SCALE GENOMIC DNA]</scope>
    <source>
        <strain evidence="1">RSMAS</strain>
        <tissue evidence="1">Whole animal</tissue>
    </source>
</reference>
<protein>
    <submittedName>
        <fullName evidence="1">Uncharacterized protein</fullName>
    </submittedName>
</protein>
<sequence length="112" mass="12353">MKLREARDGNSFSRPQPHRFLSSAGCLVLTTTLISSCSSLKLYSADTGDSAKAICFKQVLLRYPVPVSYHFNPLNPMSDRDRMTFLTISIQDQPDKNRPVLAALSPPPATAL</sequence>
<dbReference type="EMBL" id="RCHS01004289">
    <property type="protein sequence ID" value="RMX36599.1"/>
    <property type="molecule type" value="Genomic_DNA"/>
</dbReference>
<gene>
    <name evidence="1" type="ORF">pdam_00018776</name>
</gene>
<keyword evidence="2" id="KW-1185">Reference proteome</keyword>
<proteinExistence type="predicted"/>
<name>A0A3M6T5L2_POCDA</name>
<evidence type="ECO:0000313" key="1">
    <source>
        <dbReference type="EMBL" id="RMX36599.1"/>
    </source>
</evidence>